<dbReference type="Pfam" id="PF17682">
    <property type="entry name" value="Tau95_N"/>
    <property type="match status" value="1"/>
</dbReference>
<dbReference type="GO" id="GO:0006384">
    <property type="term" value="P:transcription initiation at RNA polymerase III promoter"/>
    <property type="evidence" value="ECO:0007669"/>
    <property type="project" value="InterPro"/>
</dbReference>
<evidence type="ECO:0000256" key="4">
    <source>
        <dbReference type="ARBA" id="ARBA00023242"/>
    </source>
</evidence>
<organism evidence="8 9">
    <name type="scientific">Coemansia javaensis</name>
    <dbReference type="NCBI Taxonomy" id="2761396"/>
    <lineage>
        <taxon>Eukaryota</taxon>
        <taxon>Fungi</taxon>
        <taxon>Fungi incertae sedis</taxon>
        <taxon>Zoopagomycota</taxon>
        <taxon>Kickxellomycotina</taxon>
        <taxon>Kickxellomycetes</taxon>
        <taxon>Kickxellales</taxon>
        <taxon>Kickxellaceae</taxon>
        <taxon>Coemansia</taxon>
    </lineage>
</organism>
<dbReference type="GO" id="GO:0000127">
    <property type="term" value="C:transcription factor TFIIIC complex"/>
    <property type="evidence" value="ECO:0007669"/>
    <property type="project" value="InterPro"/>
</dbReference>
<protein>
    <submittedName>
        <fullName evidence="8">Tau 95 subunit of transcription factor TFIIIC</fullName>
    </submittedName>
</protein>
<evidence type="ECO:0000256" key="2">
    <source>
        <dbReference type="ARBA" id="ARBA00023125"/>
    </source>
</evidence>
<dbReference type="GO" id="GO:0005634">
    <property type="term" value="C:nucleus"/>
    <property type="evidence" value="ECO:0007669"/>
    <property type="project" value="UniProtKB-SubCell"/>
</dbReference>
<name>A0A9W8H916_9FUNG</name>
<dbReference type="InterPro" id="IPR042536">
    <property type="entry name" value="TFIIIC_tauA_Sfc1"/>
</dbReference>
<accession>A0A9W8H916</accession>
<dbReference type="Pfam" id="PF09734">
    <property type="entry name" value="Tau95"/>
    <property type="match status" value="1"/>
</dbReference>
<evidence type="ECO:0000259" key="6">
    <source>
        <dbReference type="Pfam" id="PF09734"/>
    </source>
</evidence>
<keyword evidence="4" id="KW-0539">Nucleus</keyword>
<dbReference type="GO" id="GO:0001003">
    <property type="term" value="F:RNA polymerase III type 2 promoter sequence-specific DNA binding"/>
    <property type="evidence" value="ECO:0007669"/>
    <property type="project" value="TreeGrafter"/>
</dbReference>
<dbReference type="OrthoDB" id="5598268at2759"/>
<dbReference type="Gene3D" id="3.30.200.160">
    <property type="entry name" value="TFIIIC, subcomplex tauA, subunit Sfc1, barrel domain"/>
    <property type="match status" value="1"/>
</dbReference>
<keyword evidence="3" id="KW-0804">Transcription</keyword>
<feature type="region of interest" description="Disordered" evidence="5">
    <location>
        <begin position="493"/>
        <end position="533"/>
    </location>
</feature>
<evidence type="ECO:0000259" key="7">
    <source>
        <dbReference type="Pfam" id="PF17682"/>
    </source>
</evidence>
<dbReference type="PANTHER" id="PTHR13230:SF5">
    <property type="entry name" value="GENERAL TRANSCRIPTION FACTOR 3C POLYPEPTIDE 5"/>
    <property type="match status" value="1"/>
</dbReference>
<evidence type="ECO:0000256" key="3">
    <source>
        <dbReference type="ARBA" id="ARBA00023163"/>
    </source>
</evidence>
<feature type="domain" description="Transcription factor IIIC subunit Tfc1/Sfc1 triple barrel" evidence="7">
    <location>
        <begin position="25"/>
        <end position="131"/>
    </location>
</feature>
<keyword evidence="2" id="KW-0238">DNA-binding</keyword>
<evidence type="ECO:0000256" key="1">
    <source>
        <dbReference type="ARBA" id="ARBA00004123"/>
    </source>
</evidence>
<evidence type="ECO:0000313" key="8">
    <source>
        <dbReference type="EMBL" id="KAJ2781762.1"/>
    </source>
</evidence>
<comment type="caution">
    <text evidence="8">The sequence shown here is derived from an EMBL/GenBank/DDBJ whole genome shotgun (WGS) entry which is preliminary data.</text>
</comment>
<dbReference type="InterPro" id="IPR019136">
    <property type="entry name" value="TF_IIIC_su-5_HTH"/>
</dbReference>
<keyword evidence="9" id="KW-1185">Reference proteome</keyword>
<proteinExistence type="predicted"/>
<dbReference type="EMBL" id="JANBUL010000093">
    <property type="protein sequence ID" value="KAJ2781762.1"/>
    <property type="molecule type" value="Genomic_DNA"/>
</dbReference>
<dbReference type="GO" id="GO:0001002">
    <property type="term" value="F:RNA polymerase III type 1 promoter sequence-specific DNA binding"/>
    <property type="evidence" value="ECO:0007669"/>
    <property type="project" value="TreeGrafter"/>
</dbReference>
<evidence type="ECO:0000313" key="9">
    <source>
        <dbReference type="Proteomes" id="UP001140217"/>
    </source>
</evidence>
<dbReference type="PANTHER" id="PTHR13230">
    <property type="entry name" value="GENERAL TRANSCRIPTION FACTOR IIIC, POLYPEPTIDE 5"/>
    <property type="match status" value="1"/>
</dbReference>
<feature type="domain" description="Transcription factor IIIC subunit 5 HTH" evidence="6">
    <location>
        <begin position="202"/>
        <end position="321"/>
    </location>
</feature>
<dbReference type="AlphaFoldDB" id="A0A9W8H916"/>
<feature type="compositionally biased region" description="Acidic residues" evidence="5">
    <location>
        <begin position="504"/>
        <end position="533"/>
    </location>
</feature>
<feature type="region of interest" description="Disordered" evidence="5">
    <location>
        <begin position="328"/>
        <end position="355"/>
    </location>
</feature>
<evidence type="ECO:0000256" key="5">
    <source>
        <dbReference type="SAM" id="MobiDB-lite"/>
    </source>
</evidence>
<dbReference type="InterPro" id="IPR041499">
    <property type="entry name" value="Tfc1/Sfc1_N"/>
</dbReference>
<comment type="subcellular location">
    <subcellularLocation>
        <location evidence="1">Nucleus</location>
    </subcellularLocation>
</comment>
<dbReference type="InterPro" id="IPR040454">
    <property type="entry name" value="TF_IIIC_Tfc1/Sfc1"/>
</dbReference>
<gene>
    <name evidence="8" type="primary">TFC1</name>
    <name evidence="8" type="ORF">H4R18_002675</name>
</gene>
<dbReference type="Proteomes" id="UP001140217">
    <property type="component" value="Unassembled WGS sequence"/>
</dbReference>
<reference evidence="8" key="1">
    <citation type="submission" date="2022-07" db="EMBL/GenBank/DDBJ databases">
        <title>Phylogenomic reconstructions and comparative analyses of Kickxellomycotina fungi.</title>
        <authorList>
            <person name="Reynolds N.K."/>
            <person name="Stajich J.E."/>
            <person name="Barry K."/>
            <person name="Grigoriev I.V."/>
            <person name="Crous P."/>
            <person name="Smith M.E."/>
        </authorList>
    </citation>
    <scope>NUCLEOTIDE SEQUENCE</scope>
    <source>
        <strain evidence="8">NBRC 105414</strain>
    </source>
</reference>
<sequence>MAEKAGGAGEAMAARHPLPEKMLLSVEYPGYVGDADKAVLTLGGSRRLGRSAVAGSGAPVELRYRYNDLSSHPINGQTVPTQNLLIKVTRRVKRTQGPDGAVRRECVHSDARVVAVLDRTVRFRRLADFQYIASDNDMVARLSRLGRTLDVDEIKRLGASDPFEVAVDAATGYLPAPFLDHRGWPAQYQSVGGEAAHSEAEAEARRRRELARQGFNVACIKYQDTEVPTAPTPAASKDGESIPAELLQRAQRILDECPVVSRSVMETLLPPGECGGRKASAIMPMLAYLMYNGPWRNCWIRLGYDPRTDPGSCKYQVLDIRYATGNPSSLSASRAHQSRRYSGGSGQAHGDSARDRTHVYDAEAAHSRATGIFQFMHVEVQPLRDLIDYSNGRRQTPCEYSGWLQPSVMRTMRTKLKTLKRMSGSARQEDSQQTLAVDYGELDRLIAADREAEEAELASEQMLSARDGFAASGGQQLLPQAVRERVEARVDQSMRALRMQDGDGTSDESGGEFGIFDDDDDDDDDDGGDDDDE</sequence>